<evidence type="ECO:0000256" key="3">
    <source>
        <dbReference type="ARBA" id="ARBA00022741"/>
    </source>
</evidence>
<dbReference type="Pfam" id="PF17042">
    <property type="entry name" value="NBD_C"/>
    <property type="match status" value="1"/>
</dbReference>
<dbReference type="Proteomes" id="UP000530320">
    <property type="component" value="Unassembled WGS sequence"/>
</dbReference>
<dbReference type="InterPro" id="IPR050007">
    <property type="entry name" value="OtnK"/>
</dbReference>
<accession>A0A7W4PII9</accession>
<evidence type="ECO:0000259" key="13">
    <source>
        <dbReference type="Pfam" id="PF07005"/>
    </source>
</evidence>
<evidence type="ECO:0000256" key="1">
    <source>
        <dbReference type="ARBA" id="ARBA00005715"/>
    </source>
</evidence>
<dbReference type="Pfam" id="PF07005">
    <property type="entry name" value="SBD_N"/>
    <property type="match status" value="1"/>
</dbReference>
<keyword evidence="6" id="KW-0119">Carbohydrate metabolism</keyword>
<evidence type="ECO:0000256" key="4">
    <source>
        <dbReference type="ARBA" id="ARBA00022777"/>
    </source>
</evidence>
<dbReference type="InterPro" id="IPR037051">
    <property type="entry name" value="4-carb_acid_sugar_kinase_N_sf"/>
</dbReference>
<evidence type="ECO:0000256" key="9">
    <source>
        <dbReference type="ARBA" id="ARBA00037335"/>
    </source>
</evidence>
<comment type="similarity">
    <text evidence="1">Belongs to the four-carbon acid sugar kinase family.</text>
</comment>
<evidence type="ECO:0000256" key="2">
    <source>
        <dbReference type="ARBA" id="ARBA00022679"/>
    </source>
</evidence>
<dbReference type="SUPFAM" id="SSF142764">
    <property type="entry name" value="YgbK-like"/>
    <property type="match status" value="1"/>
</dbReference>
<dbReference type="AlphaFoldDB" id="A0A7W4PII9"/>
<name>A0A7W4PII9_9PROT</name>
<protein>
    <recommendedName>
        <fullName evidence="11">3-oxo-tetronate kinase</fullName>
        <ecNumber evidence="10">2.7.1.217</ecNumber>
    </recommendedName>
    <alternativeName>
        <fullName evidence="12">3-dehydrotetronate 4-kinase</fullName>
    </alternativeName>
</protein>
<gene>
    <name evidence="15" type="ORF">HLH44_09060</name>
</gene>
<dbReference type="RefSeq" id="WP_183008957.1">
    <property type="nucleotide sequence ID" value="NZ_JABEQP010000004.1"/>
</dbReference>
<evidence type="ECO:0000256" key="5">
    <source>
        <dbReference type="ARBA" id="ARBA00022840"/>
    </source>
</evidence>
<evidence type="ECO:0000313" key="15">
    <source>
        <dbReference type="EMBL" id="MBB2197604.1"/>
    </source>
</evidence>
<comment type="caution">
    <text evidence="15">The sequence shown here is derived from an EMBL/GenBank/DDBJ whole genome shotgun (WGS) entry which is preliminary data.</text>
</comment>
<reference evidence="15 16" key="1">
    <citation type="submission" date="2020-04" db="EMBL/GenBank/DDBJ databases">
        <title>Description of novel Gluconacetobacter.</title>
        <authorList>
            <person name="Sombolestani A."/>
        </authorList>
    </citation>
    <scope>NUCLEOTIDE SEQUENCE [LARGE SCALE GENOMIC DNA]</scope>
    <source>
        <strain evidence="15 16">LMG 22058</strain>
    </source>
</reference>
<dbReference type="EC" id="2.7.1.217" evidence="10"/>
<dbReference type="EMBL" id="JABEQP010000004">
    <property type="protein sequence ID" value="MBB2197604.1"/>
    <property type="molecule type" value="Genomic_DNA"/>
</dbReference>
<evidence type="ECO:0000256" key="6">
    <source>
        <dbReference type="ARBA" id="ARBA00023277"/>
    </source>
</evidence>
<evidence type="ECO:0000256" key="12">
    <source>
        <dbReference type="ARBA" id="ARBA00041377"/>
    </source>
</evidence>
<keyword evidence="2" id="KW-0808">Transferase</keyword>
<evidence type="ECO:0000313" key="16">
    <source>
        <dbReference type="Proteomes" id="UP000530320"/>
    </source>
</evidence>
<comment type="catalytic activity">
    <reaction evidence="8">
        <text>3-dehydro-D-erythronate + ATP = 3-dehydro-4-O-phospho-D-erythronate + ADP + H(+)</text>
        <dbReference type="Rhea" id="RHEA:52556"/>
        <dbReference type="ChEBI" id="CHEBI:15378"/>
        <dbReference type="ChEBI" id="CHEBI:30616"/>
        <dbReference type="ChEBI" id="CHEBI:57958"/>
        <dbReference type="ChEBI" id="CHEBI:136593"/>
        <dbReference type="ChEBI" id="CHEBI:456216"/>
        <dbReference type="EC" id="2.7.1.217"/>
    </reaction>
</comment>
<comment type="function">
    <text evidence="9">Catalyzes the ATP-dependent phosphorylation of 3-oxo-tetronate to 3-oxo-tetronate 4-phosphate.</text>
</comment>
<dbReference type="InterPro" id="IPR031475">
    <property type="entry name" value="NBD_C"/>
</dbReference>
<organism evidence="15 16">
    <name type="scientific">Gluconacetobacter dulcium</name>
    <dbReference type="NCBI Taxonomy" id="2729096"/>
    <lineage>
        <taxon>Bacteria</taxon>
        <taxon>Pseudomonadati</taxon>
        <taxon>Pseudomonadota</taxon>
        <taxon>Alphaproteobacteria</taxon>
        <taxon>Acetobacterales</taxon>
        <taxon>Acetobacteraceae</taxon>
        <taxon>Gluconacetobacter</taxon>
    </lineage>
</organism>
<dbReference type="NCBIfam" id="NF043035">
    <property type="entry name" value="OxoTetrKin"/>
    <property type="match status" value="1"/>
</dbReference>
<dbReference type="InterPro" id="IPR042213">
    <property type="entry name" value="NBD_C_sf"/>
</dbReference>
<sequence length="434" mass="44841">MSRGGPRRRPLLGCIADDFTGATDLASMLVANGMRTVQTIGVPEDDDSAGMEADAIVVALKSRTIPADEAVRQSLAACRWLQDAGCEQFFFKYCSTFDSTPKGNIGPVTEALMTALGEDMAIACPALPVNGRTVYQGHLFVGHRLLNESGMQDHPLTPMRDADLTRVLGRQMTGTVGLIGHAVVGAGVEAVRRRMDDLRGEGVHVAIADAIADVDLRTLGAAVANHRLVTGGSGMAIGLPDNFRARGLLAECRDAAALPPVAGKAAVLSGSASVMTNRQVQCWLDAGRPAFRIDALRLAAGEPVVEGALAAFRAYGEPVLFYASCGVEELQAVQARLGAERAGALVEGAMASLAGRLKQEGVRQFVVAGGETSGAVVLALGTRILRIGRAIAPGVPATVSGDGEPLALALKSGNFGGPSFFDDALQALSGGACG</sequence>
<keyword evidence="3" id="KW-0547">Nucleotide-binding</keyword>
<evidence type="ECO:0000256" key="11">
    <source>
        <dbReference type="ARBA" id="ARBA00039461"/>
    </source>
</evidence>
<evidence type="ECO:0000256" key="7">
    <source>
        <dbReference type="ARBA" id="ARBA00035898"/>
    </source>
</evidence>
<evidence type="ECO:0000256" key="10">
    <source>
        <dbReference type="ARBA" id="ARBA00039095"/>
    </source>
</evidence>
<dbReference type="Gene3D" id="3.40.980.20">
    <property type="entry name" value="Four-carbon acid sugar kinase, nucleotide binding domain"/>
    <property type="match status" value="1"/>
</dbReference>
<feature type="domain" description="Four-carbon acid sugar kinase nucleotide binding" evidence="14">
    <location>
        <begin position="266"/>
        <end position="421"/>
    </location>
</feature>
<dbReference type="GO" id="GO:0016301">
    <property type="term" value="F:kinase activity"/>
    <property type="evidence" value="ECO:0007669"/>
    <property type="project" value="UniProtKB-KW"/>
</dbReference>
<comment type="catalytic activity">
    <reaction evidence="7">
        <text>3-dehydro-L-erythronate + ATP = 3-dehydro-4-O-phospho-L-erythronate + ADP + H(+)</text>
        <dbReference type="Rhea" id="RHEA:52552"/>
        <dbReference type="ChEBI" id="CHEBI:15378"/>
        <dbReference type="ChEBI" id="CHEBI:30616"/>
        <dbReference type="ChEBI" id="CHEBI:136592"/>
        <dbReference type="ChEBI" id="CHEBI:136670"/>
        <dbReference type="ChEBI" id="CHEBI:456216"/>
        <dbReference type="EC" id="2.7.1.217"/>
    </reaction>
</comment>
<proteinExistence type="inferred from homology"/>
<evidence type="ECO:0000259" key="14">
    <source>
        <dbReference type="Pfam" id="PF17042"/>
    </source>
</evidence>
<dbReference type="GO" id="GO:0005524">
    <property type="term" value="F:ATP binding"/>
    <property type="evidence" value="ECO:0007669"/>
    <property type="project" value="UniProtKB-KW"/>
</dbReference>
<dbReference type="InterPro" id="IPR010737">
    <property type="entry name" value="4-carb_acid_sugar_kinase_N"/>
</dbReference>
<dbReference type="Gene3D" id="3.40.50.10840">
    <property type="entry name" value="Putative sugar-binding, N-terminal domain"/>
    <property type="match status" value="1"/>
</dbReference>
<feature type="domain" description="Four-carbon acid sugar kinase N-terminal" evidence="13">
    <location>
        <begin position="12"/>
        <end position="237"/>
    </location>
</feature>
<keyword evidence="5" id="KW-0067">ATP-binding</keyword>
<keyword evidence="4 15" id="KW-0418">Kinase</keyword>
<evidence type="ECO:0000256" key="8">
    <source>
        <dbReference type="ARBA" id="ARBA00036346"/>
    </source>
</evidence>